<dbReference type="EMBL" id="FLQX01000097">
    <property type="protein sequence ID" value="SBT05544.1"/>
    <property type="molecule type" value="Genomic_DNA"/>
</dbReference>
<gene>
    <name evidence="1" type="ORF">ACCAA_220041</name>
</gene>
<dbReference type="AlphaFoldDB" id="A0A1A8XK36"/>
<sequence>MIITLSDTRLRNQVQGIGATPERLHSILLWARIGACFGTSRRAQSEEAP</sequence>
<keyword evidence="2" id="KW-1185">Reference proteome</keyword>
<organism evidence="1 2">
    <name type="scientific">Candidatus Accumulibacter aalborgensis</name>
    <dbReference type="NCBI Taxonomy" id="1860102"/>
    <lineage>
        <taxon>Bacteria</taxon>
        <taxon>Pseudomonadati</taxon>
        <taxon>Pseudomonadota</taxon>
        <taxon>Betaproteobacteria</taxon>
        <taxon>Candidatus Accumulibacter</taxon>
    </lineage>
</organism>
<reference evidence="1 2" key="1">
    <citation type="submission" date="2016-06" db="EMBL/GenBank/DDBJ databases">
        <authorList>
            <person name="Kjaerup R.B."/>
            <person name="Dalgaard T.S."/>
            <person name="Juul-Madsen H.R."/>
        </authorList>
    </citation>
    <scope>NUCLEOTIDE SEQUENCE [LARGE SCALE GENOMIC DNA]</scope>
    <source>
        <strain evidence="1">3</strain>
    </source>
</reference>
<protein>
    <submittedName>
        <fullName evidence="1">Uncharacterized protein</fullName>
    </submittedName>
</protein>
<evidence type="ECO:0000313" key="1">
    <source>
        <dbReference type="EMBL" id="SBT05544.1"/>
    </source>
</evidence>
<evidence type="ECO:0000313" key="2">
    <source>
        <dbReference type="Proteomes" id="UP000199169"/>
    </source>
</evidence>
<dbReference type="Proteomes" id="UP000199169">
    <property type="component" value="Unassembled WGS sequence"/>
</dbReference>
<accession>A0A1A8XK36</accession>
<name>A0A1A8XK36_9PROT</name>
<proteinExistence type="predicted"/>